<dbReference type="Gene3D" id="3.50.30.50">
    <property type="entry name" value="Putative cyclase"/>
    <property type="match status" value="1"/>
</dbReference>
<dbReference type="EMBL" id="RBKS01000001">
    <property type="protein sequence ID" value="RKR73520.1"/>
    <property type="molecule type" value="Genomic_DNA"/>
</dbReference>
<organism evidence="1 2">
    <name type="scientific">Frondihabitans australicus</name>
    <dbReference type="NCBI Taxonomy" id="386892"/>
    <lineage>
        <taxon>Bacteria</taxon>
        <taxon>Bacillati</taxon>
        <taxon>Actinomycetota</taxon>
        <taxon>Actinomycetes</taxon>
        <taxon>Micrococcales</taxon>
        <taxon>Microbacteriaceae</taxon>
        <taxon>Frondihabitans</taxon>
    </lineage>
</organism>
<dbReference type="GO" id="GO:0004061">
    <property type="term" value="F:arylformamidase activity"/>
    <property type="evidence" value="ECO:0007669"/>
    <property type="project" value="InterPro"/>
</dbReference>
<dbReference type="SUPFAM" id="SSF102198">
    <property type="entry name" value="Putative cyclase"/>
    <property type="match status" value="1"/>
</dbReference>
<dbReference type="InterPro" id="IPR007325">
    <property type="entry name" value="KFase/CYL"/>
</dbReference>
<dbReference type="RefSeq" id="WP_121368375.1">
    <property type="nucleotide sequence ID" value="NZ_RBKS01000001.1"/>
</dbReference>
<protein>
    <submittedName>
        <fullName evidence="1">Kynurenine formamidase</fullName>
    </submittedName>
</protein>
<proteinExistence type="predicted"/>
<gene>
    <name evidence="1" type="ORF">C8E83_0613</name>
</gene>
<dbReference type="PANTHER" id="PTHR31118:SF32">
    <property type="entry name" value="KYNURENINE FORMAMIDASE"/>
    <property type="match status" value="1"/>
</dbReference>
<evidence type="ECO:0000313" key="2">
    <source>
        <dbReference type="Proteomes" id="UP000280008"/>
    </source>
</evidence>
<dbReference type="Pfam" id="PF04199">
    <property type="entry name" value="Cyclase"/>
    <property type="match status" value="1"/>
</dbReference>
<dbReference type="PANTHER" id="PTHR31118">
    <property type="entry name" value="CYCLASE-LIKE PROTEIN 2"/>
    <property type="match status" value="1"/>
</dbReference>
<accession>A0A495ID14</accession>
<dbReference type="Proteomes" id="UP000280008">
    <property type="component" value="Unassembled WGS sequence"/>
</dbReference>
<dbReference type="GO" id="GO:0019441">
    <property type="term" value="P:L-tryptophan catabolic process to kynurenine"/>
    <property type="evidence" value="ECO:0007669"/>
    <property type="project" value="InterPro"/>
</dbReference>
<sequence>MPPTLIDLSMPIVDHWRFSVSFAHKHAVAEGQPFTSTTLDIAAHAFTHVDAPSHLDDALPPLGEVDLSRLAGDAVVIDLSGLGDDTEITAEHLEGAGAAVTAGDIALLRTDHELRHPTTSPDYWLRSPYVSASAATWLQERGVSAAGFDFPQDRATRAPYDPHFERHPRGHADDWACHSILLASGTPLIEYLTNLWSLPAERVPFYALPLNVPGSDGAPVRAFATLP</sequence>
<dbReference type="InterPro" id="IPR037175">
    <property type="entry name" value="KFase_sf"/>
</dbReference>
<reference evidence="1 2" key="1">
    <citation type="submission" date="2018-10" db="EMBL/GenBank/DDBJ databases">
        <title>Sequencing the genomes of 1000 actinobacteria strains.</title>
        <authorList>
            <person name="Klenk H.-P."/>
        </authorList>
    </citation>
    <scope>NUCLEOTIDE SEQUENCE [LARGE SCALE GENOMIC DNA]</scope>
    <source>
        <strain evidence="1 2">DSM 17894</strain>
    </source>
</reference>
<dbReference type="OrthoDB" id="7067800at2"/>
<evidence type="ECO:0000313" key="1">
    <source>
        <dbReference type="EMBL" id="RKR73520.1"/>
    </source>
</evidence>
<name>A0A495ID14_9MICO</name>
<comment type="caution">
    <text evidence="1">The sequence shown here is derived from an EMBL/GenBank/DDBJ whole genome shotgun (WGS) entry which is preliminary data.</text>
</comment>
<keyword evidence="2" id="KW-1185">Reference proteome</keyword>
<dbReference type="AlphaFoldDB" id="A0A495ID14"/>